<evidence type="ECO:0000256" key="3">
    <source>
        <dbReference type="ARBA" id="ARBA00022692"/>
    </source>
</evidence>
<dbReference type="EMBL" id="AP014609">
    <property type="protein sequence ID" value="BAR92265.1"/>
    <property type="molecule type" value="Genomic_DNA"/>
</dbReference>
<evidence type="ECO:0000256" key="6">
    <source>
        <dbReference type="ARBA" id="ARBA00023010"/>
    </source>
</evidence>
<organism evidence="9 10">
    <name type="scientific">Blattabacterium cuenoti BPAY</name>
    <dbReference type="NCBI Taxonomy" id="1457031"/>
    <lineage>
        <taxon>Bacteria</taxon>
        <taxon>Pseudomonadati</taxon>
        <taxon>Bacteroidota</taxon>
        <taxon>Flavobacteriia</taxon>
        <taxon>Flavobacteriales</taxon>
        <taxon>Blattabacteriaceae</taxon>
        <taxon>Blattabacterium</taxon>
    </lineage>
</organism>
<dbReference type="RefSeq" id="WP_096378449.1">
    <property type="nucleotide sequence ID" value="NZ_AP014609.1"/>
</dbReference>
<keyword evidence="3 8" id="KW-0812">Transmembrane</keyword>
<keyword evidence="10" id="KW-1185">Reference proteome</keyword>
<dbReference type="InterPro" id="IPR003369">
    <property type="entry name" value="TatA/B/E"/>
</dbReference>
<proteinExistence type="predicted"/>
<accession>A0ABN5V559</accession>
<evidence type="ECO:0000313" key="9">
    <source>
        <dbReference type="EMBL" id="BAR92265.1"/>
    </source>
</evidence>
<evidence type="ECO:0000256" key="8">
    <source>
        <dbReference type="SAM" id="Phobius"/>
    </source>
</evidence>
<keyword evidence="5 8" id="KW-1133">Transmembrane helix</keyword>
<evidence type="ECO:0000256" key="4">
    <source>
        <dbReference type="ARBA" id="ARBA00022927"/>
    </source>
</evidence>
<comment type="subcellular location">
    <subcellularLocation>
        <location evidence="1">Membrane</location>
        <topology evidence="1">Single-pass membrane protein</topology>
    </subcellularLocation>
</comment>
<keyword evidence="6" id="KW-0811">Translocation</keyword>
<dbReference type="Pfam" id="PF02416">
    <property type="entry name" value="TatA_B_E"/>
    <property type="match status" value="1"/>
</dbReference>
<evidence type="ECO:0000313" key="10">
    <source>
        <dbReference type="Proteomes" id="UP000217805"/>
    </source>
</evidence>
<evidence type="ECO:0000256" key="1">
    <source>
        <dbReference type="ARBA" id="ARBA00004167"/>
    </source>
</evidence>
<dbReference type="PANTHER" id="PTHR42982">
    <property type="entry name" value="SEC-INDEPENDENT PROTEIN TRANSLOCASE PROTEIN TATA"/>
    <property type="match status" value="1"/>
</dbReference>
<keyword evidence="4" id="KW-0653">Protein transport</keyword>
<sequence length="88" mass="10285">MKNFLFISIEESFFIIFIAILVFGPKKIPEIARGLGEGIRYLKNAKTKIKNEIIQHNIDQSLLKKKKIFDHEKKGKKDIPPYSIKRNN</sequence>
<keyword evidence="2" id="KW-0813">Transport</keyword>
<keyword evidence="7 8" id="KW-0472">Membrane</keyword>
<evidence type="ECO:0000256" key="2">
    <source>
        <dbReference type="ARBA" id="ARBA00022448"/>
    </source>
</evidence>
<reference evidence="9 10" key="1">
    <citation type="journal article" date="2015" name="Microbes Environ.">
        <title>An Efficient Strategy Developed for Next-Generation Sequencing of Endosymbiont Genomes Performed Using Crude DNA Isolated from Host Tissues: A Case Study of Blattabacterium cuenoti Inhabiting the Fat Bodies of Cockroaches.</title>
        <authorList>
            <person name="Kinjo Y."/>
            <person name="Saitoh S."/>
            <person name="Tokuda G."/>
        </authorList>
    </citation>
    <scope>NUCLEOTIDE SEQUENCE [LARGE SCALE GENOMIC DNA]</scope>
    <source>
        <strain evidence="9 10">BPAY</strain>
    </source>
</reference>
<name>A0ABN5V559_9FLAO</name>
<gene>
    <name evidence="9" type="primary">tatA</name>
    <name evidence="9" type="ORF">BPAY_546</name>
</gene>
<dbReference type="Gene3D" id="1.20.5.3310">
    <property type="match status" value="1"/>
</dbReference>
<protein>
    <submittedName>
        <fullName evidence="9">Sec-independent-protein-translocase TatA/E</fullName>
    </submittedName>
</protein>
<feature type="transmembrane region" description="Helical" evidence="8">
    <location>
        <begin position="6"/>
        <end position="24"/>
    </location>
</feature>
<dbReference type="PANTHER" id="PTHR42982:SF1">
    <property type="entry name" value="SEC-INDEPENDENT PROTEIN TRANSLOCASE PROTEIN TATA"/>
    <property type="match status" value="1"/>
</dbReference>
<dbReference type="Proteomes" id="UP000217805">
    <property type="component" value="Chromosome"/>
</dbReference>
<evidence type="ECO:0000256" key="5">
    <source>
        <dbReference type="ARBA" id="ARBA00022989"/>
    </source>
</evidence>
<evidence type="ECO:0000256" key="7">
    <source>
        <dbReference type="ARBA" id="ARBA00023136"/>
    </source>
</evidence>